<organism evidence="2 3">
    <name type="scientific">Hominifimenecus microfluidus</name>
    <dbReference type="NCBI Taxonomy" id="2885348"/>
    <lineage>
        <taxon>Bacteria</taxon>
        <taxon>Bacillati</taxon>
        <taxon>Bacillota</taxon>
        <taxon>Clostridia</taxon>
        <taxon>Lachnospirales</taxon>
        <taxon>Lachnospiraceae</taxon>
        <taxon>Hominifimenecus</taxon>
    </lineage>
</organism>
<feature type="transmembrane region" description="Helical" evidence="1">
    <location>
        <begin position="20"/>
        <end position="41"/>
    </location>
</feature>
<keyword evidence="3" id="KW-1185">Reference proteome</keyword>
<feature type="transmembrane region" description="Helical" evidence="1">
    <location>
        <begin position="83"/>
        <end position="101"/>
    </location>
</feature>
<keyword evidence="1" id="KW-1133">Transmembrane helix</keyword>
<protein>
    <submittedName>
        <fullName evidence="2">Uncharacterized protein</fullName>
    </submittedName>
</protein>
<reference evidence="2" key="1">
    <citation type="submission" date="2021-10" db="EMBL/GenBank/DDBJ databases">
        <title>Anaerobic single-cell dispensing facilitates the cultivation of human gut bacteria.</title>
        <authorList>
            <person name="Afrizal A."/>
        </authorList>
    </citation>
    <scope>NUCLEOTIDE SEQUENCE</scope>
    <source>
        <strain evidence="2">CLA-AA-H215</strain>
    </source>
</reference>
<accession>A0AAE3EBG6</accession>
<dbReference type="RefSeq" id="WP_308454163.1">
    <property type="nucleotide sequence ID" value="NZ_JAJEQR010000034.1"/>
</dbReference>
<dbReference type="AlphaFoldDB" id="A0AAE3EBG6"/>
<gene>
    <name evidence="2" type="ORF">LKD81_11655</name>
</gene>
<evidence type="ECO:0000256" key="1">
    <source>
        <dbReference type="SAM" id="Phobius"/>
    </source>
</evidence>
<name>A0AAE3EBG6_9FIRM</name>
<dbReference type="Proteomes" id="UP001198182">
    <property type="component" value="Unassembled WGS sequence"/>
</dbReference>
<dbReference type="EMBL" id="JAJEQR010000034">
    <property type="protein sequence ID" value="MCC2231643.1"/>
    <property type="molecule type" value="Genomic_DNA"/>
</dbReference>
<feature type="transmembrane region" description="Helical" evidence="1">
    <location>
        <begin position="206"/>
        <end position="227"/>
    </location>
</feature>
<evidence type="ECO:0000313" key="3">
    <source>
        <dbReference type="Proteomes" id="UP001198182"/>
    </source>
</evidence>
<sequence>MIFFKLWRHDLRYGLSKRLLLYLLVAFGQAFLFCKGFSNWIGNMSGLPEIGELSDTFGNYLIYLFQGMDEYVATPDKAFEFPAMWILIFLCGNALTLTYPLRDLEGVGQQLLIRSGRRRHWWLAKCGWEIVSSIVYLLLLWLGVLCYCAIFQIPITLEINEWLVSVMASWEVASPLNPGEVWLWLIAGPMLFMILLNLVELAVGLLLGTIWGFTADCVILLLSAYWMNPWLPGNYVMFLRSRWLIPETGMALSQGIWLMLAGSLCMILIGGIFFSRKDILRKE</sequence>
<feature type="transmembrane region" description="Helical" evidence="1">
    <location>
        <begin position="256"/>
        <end position="274"/>
    </location>
</feature>
<feature type="transmembrane region" description="Helical" evidence="1">
    <location>
        <begin position="181"/>
        <end position="199"/>
    </location>
</feature>
<keyword evidence="1" id="KW-0472">Membrane</keyword>
<comment type="caution">
    <text evidence="2">The sequence shown here is derived from an EMBL/GenBank/DDBJ whole genome shotgun (WGS) entry which is preliminary data.</text>
</comment>
<keyword evidence="1" id="KW-0812">Transmembrane</keyword>
<feature type="transmembrane region" description="Helical" evidence="1">
    <location>
        <begin position="122"/>
        <end position="155"/>
    </location>
</feature>
<proteinExistence type="predicted"/>
<evidence type="ECO:0000313" key="2">
    <source>
        <dbReference type="EMBL" id="MCC2231643.1"/>
    </source>
</evidence>